<proteinExistence type="predicted"/>
<dbReference type="InterPro" id="IPR054491">
    <property type="entry name" value="MGH1-like_GH"/>
</dbReference>
<evidence type="ECO:0000259" key="1">
    <source>
        <dbReference type="Pfam" id="PF22422"/>
    </source>
</evidence>
<feature type="domain" description="Mannosylglycerate hydrolase MGH1-like glycoside hydrolase" evidence="1">
    <location>
        <begin position="697"/>
        <end position="866"/>
    </location>
</feature>
<dbReference type="PANTHER" id="PTHR10412:SF10">
    <property type="entry name" value="GLYCOSYL HYDROLASE FAMILY 63 C-TERMINAL DOMAIN-CONTAINING PROTEIN"/>
    <property type="match status" value="1"/>
</dbReference>
<protein>
    <submittedName>
        <fullName evidence="2">Glucosidase</fullName>
    </submittedName>
</protein>
<dbReference type="Proteomes" id="UP001430614">
    <property type="component" value="Unassembled WGS sequence"/>
</dbReference>
<dbReference type="InterPro" id="IPR004888">
    <property type="entry name" value="Glycoside_hydrolase_63"/>
</dbReference>
<reference evidence="2 3" key="1">
    <citation type="submission" date="2021-11" db="EMBL/GenBank/DDBJ databases">
        <authorList>
            <person name="Oh E.-T."/>
            <person name="Kim S.-B."/>
        </authorList>
    </citation>
    <scope>NUCLEOTIDE SEQUENCE [LARGE SCALE GENOMIC DNA]</scope>
    <source>
        <strain evidence="2 3">MMS20-SJTN17</strain>
    </source>
</reference>
<evidence type="ECO:0000313" key="2">
    <source>
        <dbReference type="EMBL" id="MCC8403221.1"/>
    </source>
</evidence>
<gene>
    <name evidence="2" type="ORF">LJ655_15215</name>
</gene>
<name>A0ABS8KEL7_9BURK</name>
<dbReference type="SUPFAM" id="SSF48208">
    <property type="entry name" value="Six-hairpin glycosidases"/>
    <property type="match status" value="1"/>
</dbReference>
<dbReference type="InterPro" id="IPR008928">
    <property type="entry name" value="6-hairpin_glycosidase_sf"/>
</dbReference>
<dbReference type="Pfam" id="PF22422">
    <property type="entry name" value="MGH1-like_GH"/>
    <property type="match status" value="2"/>
</dbReference>
<dbReference type="Gene3D" id="1.50.10.10">
    <property type="match status" value="1"/>
</dbReference>
<keyword evidence="3" id="KW-1185">Reference proteome</keyword>
<dbReference type="PANTHER" id="PTHR10412">
    <property type="entry name" value="MANNOSYL-OLIGOSACCHARIDE GLUCOSIDASE"/>
    <property type="match status" value="1"/>
</dbReference>
<sequence>MCPAINDAAEEKRLSDSRAAQVPWMKWGPYLSERQWGTVREDYSADGDAWNYFTHDQSRSRAYRWGEDGIGGLCDDKQRLCFALALWNERDAVLKERLFGLTNSEGNHGEDVKEYYFYVDSTPTHSYMKYLYKYPQQEFPYRDLVETNRRRSRDEFEYELIDTGIFDDDRYFDVFVEYAKAAPEDIFVRISVLNRAREGARLRVLPTLWFRNTWSWGYDDCKPSLREADSGVIRATHRELGEYWLYCDGATELLFTENESNAQRLWSQPNASPYVKDAFHAYVIAGQREAVNPARTGTKAAAHYVCDVPGGGSATIRLRLSAVKRDHAFEEFDRTFDDRITEADAFYQRIAPKALSDDERRVHRQALAGMLWSKQYYYFDLERWLREHQSHPLLEASRHTARNAEWFHMLNAEVISMPDKWEYPWFAAWDLAFHTIALAAVDFDFAKEQLLLMLRILYLHPSGQIPAYEWNFSDVNPPVHAAATLWLYKYGKALGRADPRFLERSFQGLMLNFNWWVNRKDPSGRSVFAGGFLGLDNIGVFDRSTQLPTGGSLEQADGTAWMAFYCQCMLEMAMILAEHDPMYEELAFKFVQHFMWIAYAMDRLGDHSDDMWDEQDGFFYDLLRLPDGHTMRLRVRSMVGLLPLCASTVFEADTLSRCPRLMELIAQFRTRYPELVSHVAPTDAGFIGHRGRRLLSILNTQKLERVLGYLLDENEFLGAHGIRSLSRHHLDHPYILNVGGQEYKVQYLAAESNTGMFGGNSNWRGPVWMPVNLLIIRALTNLYGFFGDEFKVQCPTGSGQMMTLFEVAQEIVRRLTGTFLRGPDGRRPVYGGTDKFQNDPHWRDLILFYEYFHGDNGAGLGASHQTGWTGLIAPLLDLFARIDAQTVLESDRWRVMAGVVGQKLDSEQRHGG</sequence>
<dbReference type="RefSeq" id="WP_230562076.1">
    <property type="nucleotide sequence ID" value="NZ_JAJITC010000007.1"/>
</dbReference>
<comment type="caution">
    <text evidence="2">The sequence shown here is derived from an EMBL/GenBank/DDBJ whole genome shotgun (WGS) entry which is preliminary data.</text>
</comment>
<organism evidence="2 3">
    <name type="scientific">Paraburkholderia translucens</name>
    <dbReference type="NCBI Taxonomy" id="2886945"/>
    <lineage>
        <taxon>Bacteria</taxon>
        <taxon>Pseudomonadati</taxon>
        <taxon>Pseudomonadota</taxon>
        <taxon>Betaproteobacteria</taxon>
        <taxon>Burkholderiales</taxon>
        <taxon>Burkholderiaceae</taxon>
        <taxon>Paraburkholderia</taxon>
    </lineage>
</organism>
<dbReference type="InterPro" id="IPR012341">
    <property type="entry name" value="6hp_glycosidase-like_sf"/>
</dbReference>
<dbReference type="EMBL" id="JAJITC010000007">
    <property type="protein sequence ID" value="MCC8403221.1"/>
    <property type="molecule type" value="Genomic_DNA"/>
</dbReference>
<accession>A0ABS8KEL7</accession>
<evidence type="ECO:0000313" key="3">
    <source>
        <dbReference type="Proteomes" id="UP001430614"/>
    </source>
</evidence>
<feature type="domain" description="Mannosylglycerate hydrolase MGH1-like glycoside hydrolase" evidence="1">
    <location>
        <begin position="423"/>
        <end position="528"/>
    </location>
</feature>